<dbReference type="Pfam" id="PF09339">
    <property type="entry name" value="HTH_IclR"/>
    <property type="match status" value="1"/>
</dbReference>
<dbReference type="Gene3D" id="1.10.10.10">
    <property type="entry name" value="Winged helix-like DNA-binding domain superfamily/Winged helix DNA-binding domain"/>
    <property type="match status" value="1"/>
</dbReference>
<dbReference type="InterPro" id="IPR036390">
    <property type="entry name" value="WH_DNA-bd_sf"/>
</dbReference>
<evidence type="ECO:0000256" key="3">
    <source>
        <dbReference type="ARBA" id="ARBA00023163"/>
    </source>
</evidence>
<dbReference type="InterPro" id="IPR005471">
    <property type="entry name" value="Tscrpt_reg_IclR_N"/>
</dbReference>
<accession>A0ABY0P727</accession>
<dbReference type="RefSeq" id="WP_091861788.1">
    <property type="nucleotide sequence ID" value="NZ_FNBZ01000009.1"/>
</dbReference>
<dbReference type="InterPro" id="IPR036388">
    <property type="entry name" value="WH-like_DNA-bd_sf"/>
</dbReference>
<proteinExistence type="predicted"/>
<gene>
    <name evidence="7" type="ORF">SAMN05421844_109138</name>
</gene>
<dbReference type="GO" id="GO:0003677">
    <property type="term" value="F:DNA binding"/>
    <property type="evidence" value="ECO:0007669"/>
    <property type="project" value="UniProtKB-KW"/>
</dbReference>
<dbReference type="PROSITE" id="PS51077">
    <property type="entry name" value="HTH_ICLR"/>
    <property type="match status" value="1"/>
</dbReference>
<dbReference type="Pfam" id="PF01614">
    <property type="entry name" value="IclR_C"/>
    <property type="match status" value="1"/>
</dbReference>
<feature type="region of interest" description="Disordered" evidence="4">
    <location>
        <begin position="247"/>
        <end position="272"/>
    </location>
</feature>
<dbReference type="EMBL" id="FNBZ01000009">
    <property type="protein sequence ID" value="SDH55538.1"/>
    <property type="molecule type" value="Genomic_DNA"/>
</dbReference>
<evidence type="ECO:0000256" key="2">
    <source>
        <dbReference type="ARBA" id="ARBA00023125"/>
    </source>
</evidence>
<evidence type="ECO:0000256" key="4">
    <source>
        <dbReference type="SAM" id="MobiDB-lite"/>
    </source>
</evidence>
<keyword evidence="3" id="KW-0804">Transcription</keyword>
<evidence type="ECO:0000313" key="7">
    <source>
        <dbReference type="EMBL" id="SDH55538.1"/>
    </source>
</evidence>
<dbReference type="InterPro" id="IPR029016">
    <property type="entry name" value="GAF-like_dom_sf"/>
</dbReference>
<evidence type="ECO:0000256" key="1">
    <source>
        <dbReference type="ARBA" id="ARBA00023015"/>
    </source>
</evidence>
<dbReference type="PANTHER" id="PTHR30136">
    <property type="entry name" value="HELIX-TURN-HELIX TRANSCRIPTIONAL REGULATOR, ICLR FAMILY"/>
    <property type="match status" value="1"/>
</dbReference>
<keyword evidence="1" id="KW-0805">Transcription regulation</keyword>
<dbReference type="PANTHER" id="PTHR30136:SF24">
    <property type="entry name" value="HTH-TYPE TRANSCRIPTIONAL REPRESSOR ALLR"/>
    <property type="match status" value="1"/>
</dbReference>
<reference evidence="7 8" key="1">
    <citation type="submission" date="2016-10" db="EMBL/GenBank/DDBJ databases">
        <authorList>
            <person name="Varghese N."/>
            <person name="Submissions S."/>
        </authorList>
    </citation>
    <scope>NUCLEOTIDE SEQUENCE [LARGE SCALE GENOMIC DNA]</scope>
    <source>
        <strain evidence="7 8">DSM 26672</strain>
    </source>
</reference>
<dbReference type="PROSITE" id="PS51078">
    <property type="entry name" value="ICLR_ED"/>
    <property type="match status" value="1"/>
</dbReference>
<dbReference type="SMART" id="SM00346">
    <property type="entry name" value="HTH_ICLR"/>
    <property type="match status" value="1"/>
</dbReference>
<feature type="domain" description="IclR-ED" evidence="6">
    <location>
        <begin position="68"/>
        <end position="250"/>
    </location>
</feature>
<feature type="domain" description="HTH iclR-type" evidence="5">
    <location>
        <begin position="5"/>
        <end position="66"/>
    </location>
</feature>
<evidence type="ECO:0000259" key="5">
    <source>
        <dbReference type="PROSITE" id="PS51077"/>
    </source>
</evidence>
<evidence type="ECO:0000259" key="6">
    <source>
        <dbReference type="PROSITE" id="PS51078"/>
    </source>
</evidence>
<dbReference type="SUPFAM" id="SSF46785">
    <property type="entry name" value="Winged helix' DNA-binding domain"/>
    <property type="match status" value="1"/>
</dbReference>
<evidence type="ECO:0000313" key="8">
    <source>
        <dbReference type="Proteomes" id="UP000199468"/>
    </source>
</evidence>
<dbReference type="Gene3D" id="3.30.450.40">
    <property type="match status" value="1"/>
</dbReference>
<dbReference type="InterPro" id="IPR050707">
    <property type="entry name" value="HTH_MetabolicPath_Reg"/>
</dbReference>
<dbReference type="Proteomes" id="UP000199468">
    <property type="component" value="Unassembled WGS sequence"/>
</dbReference>
<dbReference type="SUPFAM" id="SSF55781">
    <property type="entry name" value="GAF domain-like"/>
    <property type="match status" value="1"/>
</dbReference>
<keyword evidence="2 7" id="KW-0238">DNA-binding</keyword>
<keyword evidence="8" id="KW-1185">Reference proteome</keyword>
<dbReference type="InterPro" id="IPR014757">
    <property type="entry name" value="Tscrpt_reg_IclR_C"/>
</dbReference>
<sequence length="272" mass="29460">MNTEVKSAARVLDLLEYLAGCSEPVKLKEIVAALGFPKSSAHALAQTLVSRGYAIQDATERYVLVHASRHQSASRALEARLLSAAHPIMEQLRDETGETVMLAVLTVRGDCRRIAKCVSRQAVRYDIELDGLSDSYCSATGRVLLAHWDPALTDGYFARAHLVPRTPKTITDPGTIRGMFETIRAEGIAVSDEEHVTGSTGLAAPIWGREGKVIAALNLGVVTLRYHARANELAELLRNGARRISERLGHKSSPNPAILATVPRPPRALSDG</sequence>
<name>A0ABY0P727_9HYPH</name>
<comment type="caution">
    <text evidence="7">The sequence shown here is derived from an EMBL/GenBank/DDBJ whole genome shotgun (WGS) entry which is preliminary data.</text>
</comment>
<organism evidence="7 8">
    <name type="scientific">Bosea robiniae</name>
    <dbReference type="NCBI Taxonomy" id="1036780"/>
    <lineage>
        <taxon>Bacteria</taxon>
        <taxon>Pseudomonadati</taxon>
        <taxon>Pseudomonadota</taxon>
        <taxon>Alphaproteobacteria</taxon>
        <taxon>Hyphomicrobiales</taxon>
        <taxon>Boseaceae</taxon>
        <taxon>Bosea</taxon>
    </lineage>
</organism>
<protein>
    <submittedName>
        <fullName evidence="7">DNA-binding transcriptional regulator, IclR family</fullName>
    </submittedName>
</protein>